<dbReference type="AlphaFoldDB" id="A0A6A5T015"/>
<accession>A0A6A5T015</accession>
<organism evidence="1 2">
    <name type="scientific">Clathrospora elynae</name>
    <dbReference type="NCBI Taxonomy" id="706981"/>
    <lineage>
        <taxon>Eukaryota</taxon>
        <taxon>Fungi</taxon>
        <taxon>Dikarya</taxon>
        <taxon>Ascomycota</taxon>
        <taxon>Pezizomycotina</taxon>
        <taxon>Dothideomycetes</taxon>
        <taxon>Pleosporomycetidae</taxon>
        <taxon>Pleosporales</taxon>
        <taxon>Diademaceae</taxon>
        <taxon>Clathrospora</taxon>
    </lineage>
</organism>
<evidence type="ECO:0000313" key="1">
    <source>
        <dbReference type="EMBL" id="KAF1945528.1"/>
    </source>
</evidence>
<evidence type="ECO:0000313" key="2">
    <source>
        <dbReference type="Proteomes" id="UP000800038"/>
    </source>
</evidence>
<name>A0A6A5T015_9PLEO</name>
<proteinExistence type="predicted"/>
<protein>
    <submittedName>
        <fullName evidence="1">Uncharacterized protein</fullName>
    </submittedName>
</protein>
<feature type="non-terminal residue" evidence="1">
    <location>
        <position position="1"/>
    </location>
</feature>
<dbReference type="Proteomes" id="UP000800038">
    <property type="component" value="Unassembled WGS sequence"/>
</dbReference>
<sequence>VVFESTAGVQQTHQALFTFPAHMVPNLDDRHCVLSTGRSEDALGFLHDFIAQMLRGAPVFKIEEVVAQMRQSPKAHIMPRADAEGDRRVREDHHRFLKFQSTTSSKRWTLDPAGVGYGVQSPAMANLNHSNSYVADAQPMVYRDYLHNGLDEWKNQTQLTLPALLRLPDQQF</sequence>
<reference evidence="1" key="1">
    <citation type="journal article" date="2020" name="Stud. Mycol.">
        <title>101 Dothideomycetes genomes: a test case for predicting lifestyles and emergence of pathogens.</title>
        <authorList>
            <person name="Haridas S."/>
            <person name="Albert R."/>
            <person name="Binder M."/>
            <person name="Bloem J."/>
            <person name="Labutti K."/>
            <person name="Salamov A."/>
            <person name="Andreopoulos B."/>
            <person name="Baker S."/>
            <person name="Barry K."/>
            <person name="Bills G."/>
            <person name="Bluhm B."/>
            <person name="Cannon C."/>
            <person name="Castanera R."/>
            <person name="Culley D."/>
            <person name="Daum C."/>
            <person name="Ezra D."/>
            <person name="Gonzalez J."/>
            <person name="Henrissat B."/>
            <person name="Kuo A."/>
            <person name="Liang C."/>
            <person name="Lipzen A."/>
            <person name="Lutzoni F."/>
            <person name="Magnuson J."/>
            <person name="Mondo S."/>
            <person name="Nolan M."/>
            <person name="Ohm R."/>
            <person name="Pangilinan J."/>
            <person name="Park H.-J."/>
            <person name="Ramirez L."/>
            <person name="Alfaro M."/>
            <person name="Sun H."/>
            <person name="Tritt A."/>
            <person name="Yoshinaga Y."/>
            <person name="Zwiers L.-H."/>
            <person name="Turgeon B."/>
            <person name="Goodwin S."/>
            <person name="Spatafora J."/>
            <person name="Crous P."/>
            <person name="Grigoriev I."/>
        </authorList>
    </citation>
    <scope>NUCLEOTIDE SEQUENCE</scope>
    <source>
        <strain evidence="1">CBS 161.51</strain>
    </source>
</reference>
<keyword evidence="2" id="KW-1185">Reference proteome</keyword>
<dbReference type="EMBL" id="ML976009">
    <property type="protein sequence ID" value="KAF1945528.1"/>
    <property type="molecule type" value="Genomic_DNA"/>
</dbReference>
<gene>
    <name evidence="1" type="ORF">EJ02DRAFT_294171</name>
</gene>
<feature type="non-terminal residue" evidence="1">
    <location>
        <position position="172"/>
    </location>
</feature>
<dbReference type="OrthoDB" id="3797767at2759"/>